<feature type="domain" description="Plastocyanin-like" evidence="9">
    <location>
        <begin position="48"/>
        <end position="153"/>
    </location>
</feature>
<dbReference type="AlphaFoldDB" id="A0AAN6NBE9"/>
<dbReference type="PROSITE" id="PS00080">
    <property type="entry name" value="MULTICOPPER_OXIDASE2"/>
    <property type="match status" value="1"/>
</dbReference>
<feature type="signal peptide" evidence="6">
    <location>
        <begin position="1"/>
        <end position="21"/>
    </location>
</feature>
<proteinExistence type="inferred from homology"/>
<dbReference type="SUPFAM" id="SSF49503">
    <property type="entry name" value="Cupredoxins"/>
    <property type="match status" value="3"/>
</dbReference>
<evidence type="ECO:0000256" key="1">
    <source>
        <dbReference type="ARBA" id="ARBA00010609"/>
    </source>
</evidence>
<dbReference type="Gene3D" id="2.60.40.420">
    <property type="entry name" value="Cupredoxins - blue copper proteins"/>
    <property type="match status" value="3"/>
</dbReference>
<organism evidence="10 11">
    <name type="scientific">Diplogelasinospora grovesii</name>
    <dbReference type="NCBI Taxonomy" id="303347"/>
    <lineage>
        <taxon>Eukaryota</taxon>
        <taxon>Fungi</taxon>
        <taxon>Dikarya</taxon>
        <taxon>Ascomycota</taxon>
        <taxon>Pezizomycotina</taxon>
        <taxon>Sordariomycetes</taxon>
        <taxon>Sordariomycetidae</taxon>
        <taxon>Sordariales</taxon>
        <taxon>Diplogelasinosporaceae</taxon>
        <taxon>Diplogelasinospora</taxon>
    </lineage>
</organism>
<feature type="domain" description="Plastocyanin-like" evidence="8">
    <location>
        <begin position="447"/>
        <end position="590"/>
    </location>
</feature>
<dbReference type="InterPro" id="IPR033138">
    <property type="entry name" value="Cu_oxidase_CS"/>
</dbReference>
<dbReference type="InterPro" id="IPR011707">
    <property type="entry name" value="Cu-oxidase-like_N"/>
</dbReference>
<dbReference type="GO" id="GO:0005507">
    <property type="term" value="F:copper ion binding"/>
    <property type="evidence" value="ECO:0007669"/>
    <property type="project" value="InterPro"/>
</dbReference>
<evidence type="ECO:0000313" key="11">
    <source>
        <dbReference type="Proteomes" id="UP001303473"/>
    </source>
</evidence>
<dbReference type="InterPro" id="IPR001117">
    <property type="entry name" value="Cu-oxidase_2nd"/>
</dbReference>
<feature type="region of interest" description="Disordered" evidence="5">
    <location>
        <begin position="218"/>
        <end position="243"/>
    </location>
</feature>
<sequence length="645" mass="69917">MRASIITCLSLGGWIPAIAQAATVHDDSFSPDHILRITLLNVSTACESQSRQTVVVNGTVPGPALHLLPGAVSWIRVYNDMSDQNLTMHWHGLAQRMAPFADGTPLASQWPIPPGHFFDYEVATTVNDSGTYFYHSHVGLQAISCSGALIVDDCGSSPYDYDDERVLNFQDFFHETDSQLLAATGATETDAILLNGQGVAVGQKASVGPKGGNRGLYGAGYSSPPCQTSTTRSLHLRDDDDDGITQDNAGCSLPVIDVDPGKTYRFRFIGATGLSIITMALEGHGNFTIVQVDGSEYNVPVSTDHIQIAAGQRFDILFQSKTADELAADGNKSTYFLQFETRDRPTTYQGYGVVRYDPNVEVPEPPTTPIFNLPTDIAGWLEYTLTPLYPAKNNAPTTAEVTRRIIINCVLMNDTRTGSVGWELAGLGWTEAAYQVPMLVNIYQNGQSAIPDYAAAQNNNGWDPKTLSFPAKVGEVLEIVLQNTGATAGKPGSVLSHPFHAHSSHYYDIGSGAGTYDADANNAKLENLGYVPVTRDTTLLYSFTNTTTAGKVASWRAWRLRVTGPGVWMIHCHILAHMATGMQMVWVVGNASEIQKIPFEESKGYLDYGGSVYGNLSYHPSYYEYFNGTNQCVPIQGNTTGTISS</sequence>
<dbReference type="Proteomes" id="UP001303473">
    <property type="component" value="Unassembled WGS sequence"/>
</dbReference>
<dbReference type="PANTHER" id="PTHR11709">
    <property type="entry name" value="MULTI-COPPER OXIDASE"/>
    <property type="match status" value="1"/>
</dbReference>
<dbReference type="Pfam" id="PF00394">
    <property type="entry name" value="Cu-oxidase"/>
    <property type="match status" value="1"/>
</dbReference>
<evidence type="ECO:0000259" key="8">
    <source>
        <dbReference type="Pfam" id="PF07731"/>
    </source>
</evidence>
<evidence type="ECO:0000256" key="3">
    <source>
        <dbReference type="ARBA" id="ARBA00023002"/>
    </source>
</evidence>
<dbReference type="EMBL" id="MU853772">
    <property type="protein sequence ID" value="KAK3942667.1"/>
    <property type="molecule type" value="Genomic_DNA"/>
</dbReference>
<comment type="similarity">
    <text evidence="1">Belongs to the multicopper oxidase family.</text>
</comment>
<keyword evidence="6" id="KW-0732">Signal</keyword>
<keyword evidence="4" id="KW-0186">Copper</keyword>
<evidence type="ECO:0000256" key="2">
    <source>
        <dbReference type="ARBA" id="ARBA00022723"/>
    </source>
</evidence>
<name>A0AAN6NBE9_9PEZI</name>
<dbReference type="PROSITE" id="PS00079">
    <property type="entry name" value="MULTICOPPER_OXIDASE1"/>
    <property type="match status" value="1"/>
</dbReference>
<dbReference type="GO" id="GO:0016491">
    <property type="term" value="F:oxidoreductase activity"/>
    <property type="evidence" value="ECO:0007669"/>
    <property type="project" value="UniProtKB-KW"/>
</dbReference>
<dbReference type="Pfam" id="PF07732">
    <property type="entry name" value="Cu-oxidase_3"/>
    <property type="match status" value="1"/>
</dbReference>
<dbReference type="InterPro" id="IPR008972">
    <property type="entry name" value="Cupredoxin"/>
</dbReference>
<feature type="compositionally biased region" description="Polar residues" evidence="5">
    <location>
        <begin position="224"/>
        <end position="233"/>
    </location>
</feature>
<feature type="domain" description="Plastocyanin-like" evidence="7">
    <location>
        <begin position="164"/>
        <end position="357"/>
    </location>
</feature>
<keyword evidence="2" id="KW-0479">Metal-binding</keyword>
<protein>
    <submittedName>
        <fullName evidence="10">L-ascorbate oxidase</fullName>
    </submittedName>
</protein>
<keyword evidence="3" id="KW-0560">Oxidoreductase</keyword>
<evidence type="ECO:0000259" key="7">
    <source>
        <dbReference type="Pfam" id="PF00394"/>
    </source>
</evidence>
<keyword evidence="11" id="KW-1185">Reference proteome</keyword>
<dbReference type="NCBIfam" id="TIGR03390">
    <property type="entry name" value="ascorbOXfungal"/>
    <property type="match status" value="1"/>
</dbReference>
<evidence type="ECO:0000256" key="6">
    <source>
        <dbReference type="SAM" id="SignalP"/>
    </source>
</evidence>
<dbReference type="Pfam" id="PF07731">
    <property type="entry name" value="Cu-oxidase_2"/>
    <property type="match status" value="1"/>
</dbReference>
<evidence type="ECO:0000259" key="9">
    <source>
        <dbReference type="Pfam" id="PF07732"/>
    </source>
</evidence>
<dbReference type="InterPro" id="IPR045087">
    <property type="entry name" value="Cu-oxidase_fam"/>
</dbReference>
<gene>
    <name evidence="10" type="ORF">QBC46DRAFT_425814</name>
</gene>
<evidence type="ECO:0000256" key="5">
    <source>
        <dbReference type="SAM" id="MobiDB-lite"/>
    </source>
</evidence>
<dbReference type="InterPro" id="IPR017762">
    <property type="entry name" value="Multicopper_oxidase_fun"/>
</dbReference>
<dbReference type="PANTHER" id="PTHR11709:SF394">
    <property type="entry name" value="FI03373P-RELATED"/>
    <property type="match status" value="1"/>
</dbReference>
<comment type="caution">
    <text evidence="10">The sequence shown here is derived from an EMBL/GenBank/DDBJ whole genome shotgun (WGS) entry which is preliminary data.</text>
</comment>
<dbReference type="InterPro" id="IPR011706">
    <property type="entry name" value="Cu-oxidase_C"/>
</dbReference>
<evidence type="ECO:0000256" key="4">
    <source>
        <dbReference type="ARBA" id="ARBA00023008"/>
    </source>
</evidence>
<evidence type="ECO:0000313" key="10">
    <source>
        <dbReference type="EMBL" id="KAK3942667.1"/>
    </source>
</evidence>
<reference evidence="11" key="1">
    <citation type="journal article" date="2023" name="Mol. Phylogenet. Evol.">
        <title>Genome-scale phylogeny and comparative genomics of the fungal order Sordariales.</title>
        <authorList>
            <person name="Hensen N."/>
            <person name="Bonometti L."/>
            <person name="Westerberg I."/>
            <person name="Brannstrom I.O."/>
            <person name="Guillou S."/>
            <person name="Cros-Aarteil S."/>
            <person name="Calhoun S."/>
            <person name="Haridas S."/>
            <person name="Kuo A."/>
            <person name="Mondo S."/>
            <person name="Pangilinan J."/>
            <person name="Riley R."/>
            <person name="LaButti K."/>
            <person name="Andreopoulos B."/>
            <person name="Lipzen A."/>
            <person name="Chen C."/>
            <person name="Yan M."/>
            <person name="Daum C."/>
            <person name="Ng V."/>
            <person name="Clum A."/>
            <person name="Steindorff A."/>
            <person name="Ohm R.A."/>
            <person name="Martin F."/>
            <person name="Silar P."/>
            <person name="Natvig D.O."/>
            <person name="Lalanne C."/>
            <person name="Gautier V."/>
            <person name="Ament-Velasquez S.L."/>
            <person name="Kruys A."/>
            <person name="Hutchinson M.I."/>
            <person name="Powell A.J."/>
            <person name="Barry K."/>
            <person name="Miller A.N."/>
            <person name="Grigoriev I.V."/>
            <person name="Debuchy R."/>
            <person name="Gladieux P."/>
            <person name="Hiltunen Thoren M."/>
            <person name="Johannesson H."/>
        </authorList>
    </citation>
    <scope>NUCLEOTIDE SEQUENCE [LARGE SCALE GENOMIC DNA]</scope>
    <source>
        <strain evidence="11">CBS 340.73</strain>
    </source>
</reference>
<accession>A0AAN6NBE9</accession>
<feature type="chain" id="PRO_5042944961" evidence="6">
    <location>
        <begin position="22"/>
        <end position="645"/>
    </location>
</feature>
<dbReference type="InterPro" id="IPR002355">
    <property type="entry name" value="Cu_oxidase_Cu_BS"/>
</dbReference>